<organism evidence="8 9">
    <name type="scientific">Actinobacillus porcitonsillarum</name>
    <dbReference type="NCBI Taxonomy" id="189834"/>
    <lineage>
        <taxon>Bacteria</taxon>
        <taxon>Pseudomonadati</taxon>
        <taxon>Pseudomonadota</taxon>
        <taxon>Gammaproteobacteria</taxon>
        <taxon>Pasteurellales</taxon>
        <taxon>Pasteurellaceae</taxon>
        <taxon>Actinobacillus</taxon>
    </lineage>
</organism>
<dbReference type="GO" id="GO:0051604">
    <property type="term" value="P:protein maturation"/>
    <property type="evidence" value="ECO:0007669"/>
    <property type="project" value="TreeGrafter"/>
</dbReference>
<comment type="function">
    <text evidence="4">Necessary for formate dehydrogenase activity.</text>
</comment>
<dbReference type="PIRSF" id="PIRSF018296">
    <property type="entry name" value="Format_dh_formtn"/>
    <property type="match status" value="1"/>
</dbReference>
<dbReference type="Pfam" id="PF24859">
    <property type="entry name" value="FdhE_central"/>
    <property type="match status" value="1"/>
</dbReference>
<dbReference type="AlphaFoldDB" id="A0A2U8FN08"/>
<feature type="domain" description="FdhE central" evidence="6">
    <location>
        <begin position="187"/>
        <end position="224"/>
    </location>
</feature>
<comment type="subcellular location">
    <subcellularLocation>
        <location evidence="1 4">Cytoplasm</location>
    </subcellularLocation>
</comment>
<dbReference type="SUPFAM" id="SSF144020">
    <property type="entry name" value="FdhE-like"/>
    <property type="match status" value="1"/>
</dbReference>
<keyword evidence="9" id="KW-1185">Reference proteome</keyword>
<dbReference type="RefSeq" id="WP_108924929.1">
    <property type="nucleotide sequence ID" value="NZ_CP029206.1"/>
</dbReference>
<dbReference type="NCBIfam" id="TIGR01562">
    <property type="entry name" value="FdhE"/>
    <property type="match status" value="1"/>
</dbReference>
<dbReference type="InterPro" id="IPR056797">
    <property type="entry name" value="FdhE_central"/>
</dbReference>
<dbReference type="Pfam" id="PF24860">
    <property type="entry name" value="FdhE_C"/>
    <property type="match status" value="1"/>
</dbReference>
<evidence type="ECO:0000256" key="1">
    <source>
        <dbReference type="ARBA" id="ARBA00004496"/>
    </source>
</evidence>
<dbReference type="KEGG" id="apor:DDU33_09885"/>
<dbReference type="Pfam" id="PF04216">
    <property type="entry name" value="FdhE_N"/>
    <property type="match status" value="1"/>
</dbReference>
<evidence type="ECO:0000259" key="5">
    <source>
        <dbReference type="Pfam" id="PF04216"/>
    </source>
</evidence>
<evidence type="ECO:0000256" key="2">
    <source>
        <dbReference type="ARBA" id="ARBA00022490"/>
    </source>
</evidence>
<comment type="similarity">
    <text evidence="3 4">Belongs to the FdhE family.</text>
</comment>
<keyword evidence="2 4" id="KW-0963">Cytoplasm</keyword>
<dbReference type="InterPro" id="IPR056774">
    <property type="entry name" value="FdhE_N"/>
</dbReference>
<gene>
    <name evidence="4" type="primary">fdhE</name>
    <name evidence="8" type="ORF">DDU33_09885</name>
</gene>
<protein>
    <recommendedName>
        <fullName evidence="4">Protein FdhE homolog</fullName>
    </recommendedName>
</protein>
<dbReference type="CDD" id="cd16341">
    <property type="entry name" value="FdhE"/>
    <property type="match status" value="1"/>
</dbReference>
<reference evidence="9" key="1">
    <citation type="submission" date="2018-05" db="EMBL/GenBank/DDBJ databases">
        <title>Complete genome sequence of Actinobacillus porcitonsillarum reference strain 9953L55 (CCUG 46996).</title>
        <authorList>
            <person name="Dona V."/>
            <person name="Perreten V."/>
        </authorList>
    </citation>
    <scope>NUCLEOTIDE SEQUENCE [LARGE SCALE GENOMIC DNA]</scope>
    <source>
        <strain evidence="9">9953L55</strain>
    </source>
</reference>
<evidence type="ECO:0000259" key="6">
    <source>
        <dbReference type="Pfam" id="PF24859"/>
    </source>
</evidence>
<proteinExistence type="inferred from homology"/>
<evidence type="ECO:0000259" key="7">
    <source>
        <dbReference type="Pfam" id="PF24860"/>
    </source>
</evidence>
<dbReference type="Proteomes" id="UP000244920">
    <property type="component" value="Chromosome"/>
</dbReference>
<dbReference type="InterPro" id="IPR024064">
    <property type="entry name" value="FdhE-like_sf"/>
</dbReference>
<evidence type="ECO:0000313" key="9">
    <source>
        <dbReference type="Proteomes" id="UP000244920"/>
    </source>
</evidence>
<feature type="domain" description="FdhE C-terminal" evidence="7">
    <location>
        <begin position="226"/>
        <end position="301"/>
    </location>
</feature>
<dbReference type="Gene3D" id="3.90.1670.10">
    <property type="entry name" value="FdhE-like domain"/>
    <property type="match status" value="1"/>
</dbReference>
<dbReference type="PANTHER" id="PTHR37689">
    <property type="entry name" value="PROTEIN FDHE"/>
    <property type="match status" value="1"/>
</dbReference>
<dbReference type="GO" id="GO:0005829">
    <property type="term" value="C:cytosol"/>
    <property type="evidence" value="ECO:0007669"/>
    <property type="project" value="TreeGrafter"/>
</dbReference>
<dbReference type="FunFam" id="3.90.1670.10:FF:000001">
    <property type="entry name" value="Protein FdhE"/>
    <property type="match status" value="1"/>
</dbReference>
<dbReference type="NCBIfam" id="NF002925">
    <property type="entry name" value="PRK03564.1"/>
    <property type="match status" value="1"/>
</dbReference>
<feature type="domain" description="FdhE N-terminal" evidence="5">
    <location>
        <begin position="21"/>
        <end position="184"/>
    </location>
</feature>
<dbReference type="PANTHER" id="PTHR37689:SF1">
    <property type="entry name" value="PROTEIN FDHE"/>
    <property type="match status" value="1"/>
</dbReference>
<evidence type="ECO:0000313" key="8">
    <source>
        <dbReference type="EMBL" id="AWI51774.1"/>
    </source>
</evidence>
<sequence length="305" mass="34891">MSIRILPENEIKQAAHSFENPPLLFANPKNLYFRRAKRLRDLAQNNPFADYLEFAANLVEVQLDLLENKPIANYTEKLTACIEHSQGEKPLNAKNFKRSDEWRELLLALLEKFKPYANDNVLPTIEWLEKAANSELDKLADDLLNERYELVGADKAVFLWAALSLYWTQLAQQLPRNTRTEVGERHTCPVCDSAPIASVIHFGNTQGLRYLHCSLCESEWHMTRSQCSNCDQSGKLDYWSLESVEAPVKAESCGDCGSYLKVMYQEKDPHVEPIADDLATLFLDAEMEQKDFARSGINPFLFQVE</sequence>
<evidence type="ECO:0000256" key="3">
    <source>
        <dbReference type="ARBA" id="ARBA00061033"/>
    </source>
</evidence>
<dbReference type="InterPro" id="IPR056796">
    <property type="entry name" value="FdhE_C"/>
</dbReference>
<accession>A0A2U8FN08</accession>
<dbReference type="HAMAP" id="MF_00611">
    <property type="entry name" value="FdeH"/>
    <property type="match status" value="1"/>
</dbReference>
<dbReference type="GO" id="GO:0008199">
    <property type="term" value="F:ferric iron binding"/>
    <property type="evidence" value="ECO:0007669"/>
    <property type="project" value="TreeGrafter"/>
</dbReference>
<dbReference type="EMBL" id="CP029206">
    <property type="protein sequence ID" value="AWI51774.1"/>
    <property type="molecule type" value="Genomic_DNA"/>
</dbReference>
<dbReference type="InterPro" id="IPR006452">
    <property type="entry name" value="Formate_DH_accessory"/>
</dbReference>
<name>A0A2U8FN08_9PAST</name>
<evidence type="ECO:0000256" key="4">
    <source>
        <dbReference type="HAMAP-Rule" id="MF_00611"/>
    </source>
</evidence>